<evidence type="ECO:0000313" key="2">
    <source>
        <dbReference type="EMBL" id="KKL23320.1"/>
    </source>
</evidence>
<name>A0A0F9BN89_9ZZZZ</name>
<accession>A0A0F9BN89</accession>
<dbReference type="AlphaFoldDB" id="A0A0F9BN89"/>
<gene>
    <name evidence="2" type="ORF">LCGC14_2426530</name>
</gene>
<dbReference type="InterPro" id="IPR021027">
    <property type="entry name" value="Transposase_put_HTH"/>
</dbReference>
<feature type="non-terminal residue" evidence="2">
    <location>
        <position position="45"/>
    </location>
</feature>
<reference evidence="2" key="1">
    <citation type="journal article" date="2015" name="Nature">
        <title>Complex archaea that bridge the gap between prokaryotes and eukaryotes.</title>
        <authorList>
            <person name="Spang A."/>
            <person name="Saw J.H."/>
            <person name="Jorgensen S.L."/>
            <person name="Zaremba-Niedzwiedzka K."/>
            <person name="Martijn J."/>
            <person name="Lind A.E."/>
            <person name="van Eijk R."/>
            <person name="Schleper C."/>
            <person name="Guy L."/>
            <person name="Ettema T.J."/>
        </authorList>
    </citation>
    <scope>NUCLEOTIDE SEQUENCE</scope>
</reference>
<dbReference type="Pfam" id="PF12323">
    <property type="entry name" value="HTH_OrfB_IS605"/>
    <property type="match status" value="1"/>
</dbReference>
<organism evidence="2">
    <name type="scientific">marine sediment metagenome</name>
    <dbReference type="NCBI Taxonomy" id="412755"/>
    <lineage>
        <taxon>unclassified sequences</taxon>
        <taxon>metagenomes</taxon>
        <taxon>ecological metagenomes</taxon>
    </lineage>
</organism>
<proteinExistence type="predicted"/>
<protein>
    <recommendedName>
        <fullName evidence="1">Transposase putative helix-turn-helix domain-containing protein</fullName>
    </recommendedName>
</protein>
<comment type="caution">
    <text evidence="2">The sequence shown here is derived from an EMBL/GenBank/DDBJ whole genome shotgun (WGS) entry which is preliminary data.</text>
</comment>
<feature type="domain" description="Transposase putative helix-turn-helix" evidence="1">
    <location>
        <begin position="1"/>
        <end position="44"/>
    </location>
</feature>
<evidence type="ECO:0000259" key="1">
    <source>
        <dbReference type="Pfam" id="PF12323"/>
    </source>
</evidence>
<sequence>MKYKAFKFRLVPTKQQKVLINKTLGCSRFVYNQMLNEKQEKHKNS</sequence>
<dbReference type="EMBL" id="LAZR01037017">
    <property type="protein sequence ID" value="KKL23320.1"/>
    <property type="molecule type" value="Genomic_DNA"/>
</dbReference>